<dbReference type="PROSITE" id="PS50883">
    <property type="entry name" value="EAL"/>
    <property type="match status" value="1"/>
</dbReference>
<dbReference type="RefSeq" id="WP_260903835.1">
    <property type="nucleotide sequence ID" value="NZ_JAOCZP010000004.1"/>
</dbReference>
<dbReference type="Proteomes" id="UP001320831">
    <property type="component" value="Unassembled WGS sequence"/>
</dbReference>
<gene>
    <name evidence="3" type="ORF">N5A92_14150</name>
</gene>
<dbReference type="Pfam" id="PF05228">
    <property type="entry name" value="CHASE4"/>
    <property type="match status" value="1"/>
</dbReference>
<dbReference type="InterPro" id="IPR007892">
    <property type="entry name" value="CHASE4"/>
</dbReference>
<dbReference type="SMART" id="SM00052">
    <property type="entry name" value="EAL"/>
    <property type="match status" value="1"/>
</dbReference>
<evidence type="ECO:0000313" key="4">
    <source>
        <dbReference type="Proteomes" id="UP001320831"/>
    </source>
</evidence>
<evidence type="ECO:0000259" key="2">
    <source>
        <dbReference type="PROSITE" id="PS50887"/>
    </source>
</evidence>
<feature type="domain" description="GGDEF" evidence="2">
    <location>
        <begin position="337"/>
        <end position="470"/>
    </location>
</feature>
<dbReference type="CDD" id="cd01949">
    <property type="entry name" value="GGDEF"/>
    <property type="match status" value="1"/>
</dbReference>
<dbReference type="InterPro" id="IPR001633">
    <property type="entry name" value="EAL_dom"/>
</dbReference>
<proteinExistence type="predicted"/>
<sequence length="733" mass="80708">MRRLSPDTLTSRITIAISLLAALAAALFIGFALLAAFKADEAALAKQKILVRQGLSALATSVSREQESVSVWDEAVMRTAANDRLWLAENLARWMHRFFDHDRSYVVDSRDNLIFAARAGRAVEPPTFLKDEAAAGEVIAHVRAQLKNRRGEVGGEAMVPRFQINGSDVREIDGRPAVVSARPLLPHSEQVSVPEGEEYIFVAVKFLDGPAKEEVAHHSLISDLRYISAQNVVPPPANVPITWRNGHRIGYFVWDPDRPGNTLIRQVAPWGAFALVIAFAVGGWQARGLRRASSELHASEARARHLAYHDVLTGLPNRALFEERLDAILRRVRQGDGEAALLFLDLDRFKNVNDTLGHRAGDQLMREAASRLRETVGEAGTVARVGGDEFAIVIASDRPHETAGAVSERLVTALTAPFHLGEDIVHVGVSIGVATAPVAAICREELLRKADIALYEAKKRGRGRYQLFSDTMDDIVKQRQSVEADLRKALASGGELELVYQPLHSAEGVLTGVEALLRWNHPVHRSISPSFLITIAEECGLIAQIGDWVLDEACRTATRIPVPWIAVNVSPVQLRDRNFANRCLGIIAQHNIDPRRIQVEITEAVVIDDPEIAGATLRQLRAAGVRVALDDFGTGYSSMSYLRDYPLDRLKIDRFFVQALCEGEEGRAIVAAVIEMARALKLEVTAEGVETAEQHAMLRDMGCNEMQGYLFSRPLTAAVLAERFFPTNAEQRA</sequence>
<organism evidence="3 4">
    <name type="scientific">Chelativorans salis</name>
    <dbReference type="NCBI Taxonomy" id="2978478"/>
    <lineage>
        <taxon>Bacteria</taxon>
        <taxon>Pseudomonadati</taxon>
        <taxon>Pseudomonadota</taxon>
        <taxon>Alphaproteobacteria</taxon>
        <taxon>Hyphomicrobiales</taxon>
        <taxon>Phyllobacteriaceae</taxon>
        <taxon>Chelativorans</taxon>
    </lineage>
</organism>
<feature type="domain" description="EAL" evidence="1">
    <location>
        <begin position="479"/>
        <end position="728"/>
    </location>
</feature>
<dbReference type="EMBL" id="JAOCZP010000004">
    <property type="protein sequence ID" value="MCT7376175.1"/>
    <property type="molecule type" value="Genomic_DNA"/>
</dbReference>
<dbReference type="InterPro" id="IPR000160">
    <property type="entry name" value="GGDEF_dom"/>
</dbReference>
<dbReference type="SMART" id="SM00267">
    <property type="entry name" value="GGDEF"/>
    <property type="match status" value="1"/>
</dbReference>
<dbReference type="Gene3D" id="3.30.70.270">
    <property type="match status" value="1"/>
</dbReference>
<comment type="caution">
    <text evidence="3">The sequence shown here is derived from an EMBL/GenBank/DDBJ whole genome shotgun (WGS) entry which is preliminary data.</text>
</comment>
<dbReference type="PANTHER" id="PTHR44757">
    <property type="entry name" value="DIGUANYLATE CYCLASE DGCP"/>
    <property type="match status" value="1"/>
</dbReference>
<evidence type="ECO:0000313" key="3">
    <source>
        <dbReference type="EMBL" id="MCT7376175.1"/>
    </source>
</evidence>
<reference evidence="3 4" key="1">
    <citation type="submission" date="2022-09" db="EMBL/GenBank/DDBJ databases">
        <title>Chelativorans salina sp. nov., a novel slightly halophilic bacterium isolated from a saline lake sediment enrichment.</title>
        <authorList>
            <person name="Gao L."/>
            <person name="Fang B.-Z."/>
            <person name="Li W.-J."/>
        </authorList>
    </citation>
    <scope>NUCLEOTIDE SEQUENCE [LARGE SCALE GENOMIC DNA]</scope>
    <source>
        <strain evidence="3 4">EGI FJ00035</strain>
    </source>
</reference>
<dbReference type="SUPFAM" id="SSF55073">
    <property type="entry name" value="Nucleotide cyclase"/>
    <property type="match status" value="1"/>
</dbReference>
<dbReference type="Gene3D" id="3.20.20.450">
    <property type="entry name" value="EAL domain"/>
    <property type="match status" value="1"/>
</dbReference>
<dbReference type="InterPro" id="IPR043128">
    <property type="entry name" value="Rev_trsase/Diguanyl_cyclase"/>
</dbReference>
<dbReference type="CDD" id="cd01948">
    <property type="entry name" value="EAL"/>
    <property type="match status" value="1"/>
</dbReference>
<dbReference type="InterPro" id="IPR029787">
    <property type="entry name" value="Nucleotide_cyclase"/>
</dbReference>
<dbReference type="PANTHER" id="PTHR44757:SF2">
    <property type="entry name" value="BIOFILM ARCHITECTURE MAINTENANCE PROTEIN MBAA"/>
    <property type="match status" value="1"/>
</dbReference>
<dbReference type="NCBIfam" id="TIGR00254">
    <property type="entry name" value="GGDEF"/>
    <property type="match status" value="1"/>
</dbReference>
<name>A0ABT2LNN2_9HYPH</name>
<dbReference type="PROSITE" id="PS50887">
    <property type="entry name" value="GGDEF"/>
    <property type="match status" value="1"/>
</dbReference>
<dbReference type="SUPFAM" id="SSF141868">
    <property type="entry name" value="EAL domain-like"/>
    <property type="match status" value="1"/>
</dbReference>
<dbReference type="Pfam" id="PF00563">
    <property type="entry name" value="EAL"/>
    <property type="match status" value="1"/>
</dbReference>
<dbReference type="InterPro" id="IPR052155">
    <property type="entry name" value="Biofilm_reg_signaling"/>
</dbReference>
<dbReference type="Pfam" id="PF00990">
    <property type="entry name" value="GGDEF"/>
    <property type="match status" value="1"/>
</dbReference>
<dbReference type="InterPro" id="IPR035919">
    <property type="entry name" value="EAL_sf"/>
</dbReference>
<protein>
    <submittedName>
        <fullName evidence="3">EAL domain-containing protein</fullName>
    </submittedName>
</protein>
<keyword evidence="4" id="KW-1185">Reference proteome</keyword>
<accession>A0ABT2LNN2</accession>
<evidence type="ECO:0000259" key="1">
    <source>
        <dbReference type="PROSITE" id="PS50883"/>
    </source>
</evidence>